<dbReference type="Gene3D" id="1.10.8.60">
    <property type="match status" value="1"/>
</dbReference>
<keyword evidence="8" id="KW-0131">Cell cycle</keyword>
<dbReference type="Gene3D" id="1.10.10.10">
    <property type="entry name" value="Winged helix-like DNA-binding domain superfamily/Winged helix DNA-binding domain"/>
    <property type="match status" value="1"/>
</dbReference>
<proteinExistence type="inferred from homology"/>
<dbReference type="CDD" id="cd00009">
    <property type="entry name" value="AAA"/>
    <property type="match status" value="1"/>
</dbReference>
<comment type="function">
    <text evidence="5">Involved in regulation of DNA replication.</text>
</comment>
<feature type="binding site" evidence="5">
    <location>
        <begin position="113"/>
        <end position="117"/>
    </location>
    <ligand>
        <name>ATP</name>
        <dbReference type="ChEBI" id="CHEBI:30616"/>
    </ligand>
</feature>
<dbReference type="NCBIfam" id="TIGR02928">
    <property type="entry name" value="orc1/cdc6 family replication initiation protein"/>
    <property type="match status" value="1"/>
</dbReference>
<feature type="binding site" evidence="5">
    <location>
        <position position="268"/>
    </location>
    <ligand>
        <name>ATP</name>
        <dbReference type="ChEBI" id="CHEBI:30616"/>
    </ligand>
</feature>
<dbReference type="RefSeq" id="WP_099255652.1">
    <property type="nucleotide sequence ID" value="NZ_NHOA01000088.1"/>
</dbReference>
<dbReference type="InterPro" id="IPR050311">
    <property type="entry name" value="ORC1/CDC6"/>
</dbReference>
<dbReference type="EMBL" id="NHOA01000088">
    <property type="protein sequence ID" value="PHQ38537.1"/>
    <property type="molecule type" value="Genomic_DNA"/>
</dbReference>
<dbReference type="InterPro" id="IPR014277">
    <property type="entry name" value="Orc1/Cdc6_arc"/>
</dbReference>
<evidence type="ECO:0000256" key="6">
    <source>
        <dbReference type="SAM" id="MobiDB-lite"/>
    </source>
</evidence>
<dbReference type="InterPro" id="IPR015163">
    <property type="entry name" value="Cdc6_C"/>
</dbReference>
<dbReference type="HAMAP" id="MF_01407">
    <property type="entry name" value="ORC1_type_DNA_replic_protein"/>
    <property type="match status" value="1"/>
</dbReference>
<dbReference type="Gene3D" id="3.40.50.300">
    <property type="entry name" value="P-loop containing nucleotide triphosphate hydrolases"/>
    <property type="match status" value="1"/>
</dbReference>
<name>A0A2G1WHR5_9EURY</name>
<dbReference type="PANTHER" id="PTHR10763:SF22">
    <property type="entry name" value="ORC1-TYPE DNA REPLICATION PROTEIN"/>
    <property type="match status" value="1"/>
</dbReference>
<feature type="region of interest" description="Disordered" evidence="6">
    <location>
        <begin position="1"/>
        <end position="46"/>
    </location>
</feature>
<comment type="similarity">
    <text evidence="1 5">Belongs to the CDC6/cdc18 family.</text>
</comment>
<evidence type="ECO:0000256" key="3">
    <source>
        <dbReference type="ARBA" id="ARBA00022741"/>
    </source>
</evidence>
<evidence type="ECO:0000313" key="8">
    <source>
        <dbReference type="EMBL" id="PHQ38537.1"/>
    </source>
</evidence>
<feature type="binding site" evidence="5">
    <location>
        <position position="280"/>
    </location>
    <ligand>
        <name>ATP</name>
        <dbReference type="ChEBI" id="CHEBI:30616"/>
    </ligand>
</feature>
<feature type="domain" description="AAA+ ATPase" evidence="7">
    <location>
        <begin position="101"/>
        <end position="287"/>
    </location>
</feature>
<dbReference type="InterPro" id="IPR055237">
    <property type="entry name" value="Cdc6_lid"/>
</dbReference>
<dbReference type="Pfam" id="PF09079">
    <property type="entry name" value="WHD_Cdc6"/>
    <property type="match status" value="1"/>
</dbReference>
<comment type="caution">
    <text evidence="8">The sequence shown here is derived from an EMBL/GenBank/DDBJ whole genome shotgun (WGS) entry which is preliminary data.</text>
</comment>
<dbReference type="SUPFAM" id="SSF52540">
    <property type="entry name" value="P-loop containing nucleoside triphosphate hydrolases"/>
    <property type="match status" value="1"/>
</dbReference>
<dbReference type="GO" id="GO:0005524">
    <property type="term" value="F:ATP binding"/>
    <property type="evidence" value="ECO:0007669"/>
    <property type="project" value="UniProtKB-UniRule"/>
</dbReference>
<evidence type="ECO:0000313" key="9">
    <source>
        <dbReference type="Proteomes" id="UP000222824"/>
    </source>
</evidence>
<dbReference type="SUPFAM" id="SSF46785">
    <property type="entry name" value="Winged helix' DNA-binding domain"/>
    <property type="match status" value="1"/>
</dbReference>
<evidence type="ECO:0000259" key="7">
    <source>
        <dbReference type="SMART" id="SM00382"/>
    </source>
</evidence>
<dbReference type="GO" id="GO:0051301">
    <property type="term" value="P:cell division"/>
    <property type="evidence" value="ECO:0007669"/>
    <property type="project" value="UniProtKB-KW"/>
</dbReference>
<dbReference type="Pfam" id="PF13191">
    <property type="entry name" value="AAA_16"/>
    <property type="match status" value="1"/>
</dbReference>
<keyword evidence="9" id="KW-1185">Reference proteome</keyword>
<dbReference type="GO" id="GO:0006260">
    <property type="term" value="P:DNA replication"/>
    <property type="evidence" value="ECO:0007669"/>
    <property type="project" value="UniProtKB-UniRule"/>
</dbReference>
<dbReference type="InterPro" id="IPR027417">
    <property type="entry name" value="P-loop_NTPase"/>
</dbReference>
<keyword evidence="2 5" id="KW-0235">DNA replication</keyword>
<organism evidence="8 9">
    <name type="scientific">Halorubrum persicum</name>
    <dbReference type="NCBI Taxonomy" id="1383844"/>
    <lineage>
        <taxon>Archaea</taxon>
        <taxon>Methanobacteriati</taxon>
        <taxon>Methanobacteriota</taxon>
        <taxon>Stenosarchaea group</taxon>
        <taxon>Halobacteria</taxon>
        <taxon>Halobacteriales</taxon>
        <taxon>Haloferacaceae</taxon>
        <taxon>Halorubrum</taxon>
    </lineage>
</organism>
<keyword evidence="3 5" id="KW-0547">Nucleotide-binding</keyword>
<evidence type="ECO:0000256" key="4">
    <source>
        <dbReference type="ARBA" id="ARBA00022840"/>
    </source>
</evidence>
<dbReference type="SMART" id="SM00382">
    <property type="entry name" value="AAA"/>
    <property type="match status" value="1"/>
</dbReference>
<dbReference type="InterPro" id="IPR041664">
    <property type="entry name" value="AAA_16"/>
</dbReference>
<evidence type="ECO:0000256" key="1">
    <source>
        <dbReference type="ARBA" id="ARBA00006184"/>
    </source>
</evidence>
<gene>
    <name evidence="8" type="ORF">DJ69_10935</name>
</gene>
<dbReference type="InterPro" id="IPR003593">
    <property type="entry name" value="AAA+_ATPase"/>
</dbReference>
<dbReference type="InterPro" id="IPR036388">
    <property type="entry name" value="WH-like_DNA-bd_sf"/>
</dbReference>
<keyword evidence="8" id="KW-0132">Cell division</keyword>
<evidence type="ECO:0000256" key="5">
    <source>
        <dbReference type="HAMAP-Rule" id="MF_01407"/>
    </source>
</evidence>
<dbReference type="AlphaFoldDB" id="A0A2G1WHR5"/>
<dbReference type="Proteomes" id="UP000222824">
    <property type="component" value="Unassembled WGS sequence"/>
</dbReference>
<dbReference type="OrthoDB" id="195574at2157"/>
<reference evidence="8 9" key="1">
    <citation type="journal article" date="2014" name="Front. Microbiol.">
        <title>Population and genomic analysis of the genus Halorubrum.</title>
        <authorList>
            <person name="Fullmer M.S."/>
            <person name="Soucy S.M."/>
            <person name="Swithers K.S."/>
            <person name="Makkay A.M."/>
            <person name="Wheeler R."/>
            <person name="Ventosa A."/>
            <person name="Gogarten J.P."/>
            <person name="Papke R.T."/>
        </authorList>
    </citation>
    <scope>NUCLEOTIDE SEQUENCE [LARGE SCALE GENOMIC DNA]</scope>
    <source>
        <strain evidence="8 9">C49</strain>
    </source>
</reference>
<sequence length="477" mass="53265">MGDESPGTDNQTEQSESITEVPGKRGESNSEESTSSQTTLDDSGSGISIMDELQSESVETVFENKDLVRPDTIIDEDRIVGRDEQLKTVITNLKPALQDHGIPEMLLTGPSGTGKSLIIHAVCKKIVELSEAQGMRFGVFSINCEGPGTTSRAVYRLIQEATANIDEEPGVPESGVSTDQKLERLWEIMREHYDGVIFVLDEVDMLDGPYSEPEYNSLLYQLSRARDLGRFDGPVSVTAITNYVNFMSDLNSRANSSFNPDEIFFEDYDATQLRHILRNREDAFKTEALADDVVPLVAAFGSQTHGDARKAIDLLRWSGELADKQGDERVEESHVRTAQDRYDSDRKLRHIGGLSTQKKLCIFAVAATDYYSNAGVDWTPAGPSYSLYQFVCDSLGADSYGRETFVNHVTEQATYGILEFDRRGRGRGKGIHMHFDLAEDPESIMERILEDDRFANLEQEEEMMRSIAKSKMNGFLN</sequence>
<feature type="compositionally biased region" description="Polar residues" evidence="6">
    <location>
        <begin position="7"/>
        <end position="18"/>
    </location>
</feature>
<dbReference type="PANTHER" id="PTHR10763">
    <property type="entry name" value="CELL DIVISION CONTROL PROTEIN 6-RELATED"/>
    <property type="match status" value="1"/>
</dbReference>
<evidence type="ECO:0000256" key="2">
    <source>
        <dbReference type="ARBA" id="ARBA00022705"/>
    </source>
</evidence>
<protein>
    <recommendedName>
        <fullName evidence="5">ORC1-type DNA replication protein</fullName>
    </recommendedName>
</protein>
<dbReference type="FunFam" id="1.10.8.60:FF:000073">
    <property type="entry name" value="ORC1-type DNA replication protein"/>
    <property type="match status" value="1"/>
</dbReference>
<keyword evidence="4 5" id="KW-0067">ATP-binding</keyword>
<accession>A0A2G1WHR5</accession>
<dbReference type="InterPro" id="IPR036390">
    <property type="entry name" value="WH_DNA-bd_sf"/>
</dbReference>
<feature type="compositionally biased region" description="Low complexity" evidence="6">
    <location>
        <begin position="31"/>
        <end position="46"/>
    </location>
</feature>
<dbReference type="Pfam" id="PF22703">
    <property type="entry name" value="Cdc6_lid"/>
    <property type="match status" value="1"/>
</dbReference>